<dbReference type="Proteomes" id="UP001211907">
    <property type="component" value="Unassembled WGS sequence"/>
</dbReference>
<dbReference type="EMBL" id="JADGJH010001474">
    <property type="protein sequence ID" value="KAJ3113133.1"/>
    <property type="molecule type" value="Genomic_DNA"/>
</dbReference>
<feature type="domain" description="N-acetyltransferase" evidence="1">
    <location>
        <begin position="1"/>
        <end position="175"/>
    </location>
</feature>
<dbReference type="GO" id="GO:0016747">
    <property type="term" value="F:acyltransferase activity, transferring groups other than amino-acyl groups"/>
    <property type="evidence" value="ECO:0007669"/>
    <property type="project" value="InterPro"/>
</dbReference>
<dbReference type="InterPro" id="IPR000182">
    <property type="entry name" value="GNAT_dom"/>
</dbReference>
<comment type="caution">
    <text evidence="2">The sequence shown here is derived from an EMBL/GenBank/DDBJ whole genome shotgun (WGS) entry which is preliminary data.</text>
</comment>
<organism evidence="2 3">
    <name type="scientific">Physocladia obscura</name>
    <dbReference type="NCBI Taxonomy" id="109957"/>
    <lineage>
        <taxon>Eukaryota</taxon>
        <taxon>Fungi</taxon>
        <taxon>Fungi incertae sedis</taxon>
        <taxon>Chytridiomycota</taxon>
        <taxon>Chytridiomycota incertae sedis</taxon>
        <taxon>Chytridiomycetes</taxon>
        <taxon>Chytridiales</taxon>
        <taxon>Chytriomycetaceae</taxon>
        <taxon>Physocladia</taxon>
    </lineage>
</organism>
<evidence type="ECO:0000313" key="2">
    <source>
        <dbReference type="EMBL" id="KAJ3113133.1"/>
    </source>
</evidence>
<evidence type="ECO:0000259" key="1">
    <source>
        <dbReference type="PROSITE" id="PS51186"/>
    </source>
</evidence>
<reference evidence="2" key="1">
    <citation type="submission" date="2020-05" db="EMBL/GenBank/DDBJ databases">
        <title>Phylogenomic resolution of chytrid fungi.</title>
        <authorList>
            <person name="Stajich J.E."/>
            <person name="Amses K."/>
            <person name="Simmons R."/>
            <person name="Seto K."/>
            <person name="Myers J."/>
            <person name="Bonds A."/>
            <person name="Quandt C.A."/>
            <person name="Barry K."/>
            <person name="Liu P."/>
            <person name="Grigoriev I."/>
            <person name="Longcore J.E."/>
            <person name="James T.Y."/>
        </authorList>
    </citation>
    <scope>NUCLEOTIDE SEQUENCE</scope>
    <source>
        <strain evidence="2">JEL0513</strain>
    </source>
</reference>
<protein>
    <recommendedName>
        <fullName evidence="1">N-acetyltransferase domain-containing protein</fullName>
    </recommendedName>
</protein>
<gene>
    <name evidence="2" type="ORF">HK100_002082</name>
</gene>
<dbReference type="AlphaFoldDB" id="A0AAD5SWB1"/>
<evidence type="ECO:0000313" key="3">
    <source>
        <dbReference type="Proteomes" id="UP001211907"/>
    </source>
</evidence>
<keyword evidence="3" id="KW-1185">Reference proteome</keyword>
<proteinExistence type="predicted"/>
<accession>A0AAD5SWB1</accession>
<dbReference type="InterPro" id="IPR016181">
    <property type="entry name" value="Acyl_CoA_acyltransferase"/>
</dbReference>
<dbReference type="PROSITE" id="PS51186">
    <property type="entry name" value="GNAT"/>
    <property type="match status" value="1"/>
</dbReference>
<sequence>MLTLALASDIAAATAINPTEYIISLSIKVQTWLQSIKSPQISKLSTARVEAHINSNTAYIFLNDRGVPIGSTFIEPLPERCFLDWNLTDLDIRSSLFMTRFLLDPEYIGKKIGDNMICQIKDKCVKEGKVMVLDTLETNTAVRRFYERNGFVFRGIFTDMEGNLEVVVACYVWKP</sequence>
<dbReference type="Pfam" id="PF00583">
    <property type="entry name" value="Acetyltransf_1"/>
    <property type="match status" value="1"/>
</dbReference>
<name>A0AAD5SWB1_9FUNG</name>
<dbReference type="SUPFAM" id="SSF55729">
    <property type="entry name" value="Acyl-CoA N-acyltransferases (Nat)"/>
    <property type="match status" value="1"/>
</dbReference>
<dbReference type="Gene3D" id="3.40.630.30">
    <property type="match status" value="1"/>
</dbReference>